<dbReference type="PANTHER" id="PTHR43317:SF3">
    <property type="entry name" value="BLR2883 PROTEIN"/>
    <property type="match status" value="1"/>
</dbReference>
<organism evidence="3 4">
    <name type="scientific">Bradyrhizobium pachyrhizi</name>
    <dbReference type="NCBI Taxonomy" id="280333"/>
    <lineage>
        <taxon>Bacteria</taxon>
        <taxon>Pseudomonadati</taxon>
        <taxon>Pseudomonadota</taxon>
        <taxon>Alphaproteobacteria</taxon>
        <taxon>Hyphomicrobiales</taxon>
        <taxon>Nitrobacteraceae</taxon>
        <taxon>Bradyrhizobium</taxon>
    </lineage>
</organism>
<dbReference type="InterPro" id="IPR029063">
    <property type="entry name" value="SAM-dependent_MTases_sf"/>
</dbReference>
<proteinExistence type="predicted"/>
<feature type="transmembrane region" description="Helical" evidence="2">
    <location>
        <begin position="456"/>
        <end position="477"/>
    </location>
</feature>
<feature type="transmembrane region" description="Helical" evidence="2">
    <location>
        <begin position="524"/>
        <end position="542"/>
    </location>
</feature>
<keyword evidence="4" id="KW-1185">Reference proteome</keyword>
<feature type="transmembrane region" description="Helical" evidence="2">
    <location>
        <begin position="265"/>
        <end position="286"/>
    </location>
</feature>
<dbReference type="GO" id="GO:0006596">
    <property type="term" value="P:polyamine biosynthetic process"/>
    <property type="evidence" value="ECO:0007669"/>
    <property type="project" value="UniProtKB-KW"/>
</dbReference>
<dbReference type="Pfam" id="PF01564">
    <property type="entry name" value="Spermine_synth"/>
    <property type="match status" value="1"/>
</dbReference>
<name>A0A844SJR0_9BRAD</name>
<feature type="transmembrane region" description="Helical" evidence="2">
    <location>
        <begin position="292"/>
        <end position="314"/>
    </location>
</feature>
<evidence type="ECO:0000256" key="1">
    <source>
        <dbReference type="ARBA" id="ARBA00023115"/>
    </source>
</evidence>
<feature type="transmembrane region" description="Helical" evidence="2">
    <location>
        <begin position="404"/>
        <end position="426"/>
    </location>
</feature>
<evidence type="ECO:0000256" key="2">
    <source>
        <dbReference type="SAM" id="Phobius"/>
    </source>
</evidence>
<dbReference type="SUPFAM" id="SSF53335">
    <property type="entry name" value="S-adenosyl-L-methionine-dependent methyltransferases"/>
    <property type="match status" value="1"/>
</dbReference>
<protein>
    <recommendedName>
        <fullName evidence="5">Spermidine synthase</fullName>
    </recommendedName>
</protein>
<sequence length="953" mass="102458">MVARRHDRHCRRASAPFRRIRRGPALRAGVRGDGHAALSWIGNAEGPLTARSFGPASIRQTAIFPAISTRSGCLAAPLRHKAIIESICLTCSPVQRETGPVHNRGGVRDAVSLKSRVLVTAIFLASGAASLILQVLWFKQLQFVLGSATVSVSVTVASFFFGLSLGSALGGRIADVVSHPLKIYGLLELALALVSLAVTAFLSHWPTWVGWLSPMLDLESSFRLPLMVAVSLAILSLPTMLMGATLPFLVKFLTRTQTDLANRIGLLYGFNTLGAAIGTLAAGFVLMGLWGIAGSSLVAAALYVCVGVVALLVARGASPLLPVAAQAPVQTATTASDRTSILIWIFACSGFVSIAYEVVWFRFLTNVSTSSVYAFSGMLGVYLLGLVIGALICARLLAPRKDQLLRYFAVTQLLIAVAATLTVGILGKARTMGVALSPVVSGLLPVPVQELLGGDVSFFLVCAVALLLPTTLIGISFPLASELTVMQMSALGRRIGTLYALNTIGGVVGSLAAGFLLIPYLGSQGALTALIAVNVLLFVATTMSQPDLLRERSLWRQGTIAASVIAVALLLFTPHYLERVLTAIEGANVLELRETRQATFAVVEYREKAAGTYQQLVVNSKSYANNRPEGRRYMAAMGHYPILLHQGPVEAAVVICIGTGTTVGAVSTHEELQSIDAVDLASTVFEFAPHFVPINKQFYQNPKVHQIVADGRHFLLGTKETFDVITLEPPPPHDAGVINLYTEEFYALAKQKMRPGGVLAQWVPLDFNRGILPKMILKAMMGQFKHVSLWLPSRMEGVAIASDEPLNIDPRELAMRMSKPAVAEDLTANGLGSPEEFLATFIAADEKLAAFVGDVPSLTDDRPRLEYYNWYPLGSVSVDELKRLREPVENYLADRSIDEARLDTARTVANAILDEHKATADGDKSAARAALRLAVKLDPDNSYVDFLDRKLSE</sequence>
<feature type="transmembrane region" description="Helical" evidence="2">
    <location>
        <begin position="117"/>
        <end position="137"/>
    </location>
</feature>
<evidence type="ECO:0008006" key="5">
    <source>
        <dbReference type="Google" id="ProtNLM"/>
    </source>
</evidence>
<dbReference type="InterPro" id="IPR036259">
    <property type="entry name" value="MFS_trans_sf"/>
</dbReference>
<dbReference type="CDD" id="cd06174">
    <property type="entry name" value="MFS"/>
    <property type="match status" value="1"/>
</dbReference>
<feature type="transmembrane region" description="Helical" evidence="2">
    <location>
        <begin position="554"/>
        <end position="572"/>
    </location>
</feature>
<feature type="transmembrane region" description="Helical" evidence="2">
    <location>
        <begin position="373"/>
        <end position="397"/>
    </location>
</feature>
<gene>
    <name evidence="3" type="ORF">GPL21_20175</name>
</gene>
<comment type="caution">
    <text evidence="3">The sequence shown here is derived from an EMBL/GenBank/DDBJ whole genome shotgun (WGS) entry which is preliminary data.</text>
</comment>
<feature type="transmembrane region" description="Helical" evidence="2">
    <location>
        <begin position="226"/>
        <end position="253"/>
    </location>
</feature>
<feature type="transmembrane region" description="Helical" evidence="2">
    <location>
        <begin position="498"/>
        <end position="518"/>
    </location>
</feature>
<feature type="transmembrane region" description="Helical" evidence="2">
    <location>
        <begin position="341"/>
        <end position="361"/>
    </location>
</feature>
<dbReference type="EMBL" id="WQNF01000013">
    <property type="protein sequence ID" value="MVT67423.1"/>
    <property type="molecule type" value="Genomic_DNA"/>
</dbReference>
<dbReference type="CDD" id="cd02440">
    <property type="entry name" value="AdoMet_MTases"/>
    <property type="match status" value="1"/>
</dbReference>
<dbReference type="SUPFAM" id="SSF103473">
    <property type="entry name" value="MFS general substrate transporter"/>
    <property type="match status" value="1"/>
</dbReference>
<reference evidence="3 4" key="1">
    <citation type="submission" date="2019-12" db="EMBL/GenBank/DDBJ databases">
        <title>Draft genome sequences Bradyrhizobium cajani AMBPC1010, Bradyrhizobium pachyrhizi AMBPC1040 and Bradyrhizobium yuanmingense ALSPC3051, three plant growth promoting strains isolated from nodules of Cajanus cajan L. in Dominican Republic.</title>
        <authorList>
            <person name="Flores-Felix J.D."/>
            <person name="Araujo J."/>
            <person name="Diaz-Alcantara C."/>
            <person name="Gonzalez-Andres F."/>
            <person name="Velazquez E."/>
        </authorList>
    </citation>
    <scope>NUCLEOTIDE SEQUENCE [LARGE SCALE GENOMIC DNA]</scope>
    <source>
        <strain evidence="3 4">1040</strain>
    </source>
</reference>
<keyword evidence="2" id="KW-0812">Transmembrane</keyword>
<evidence type="ECO:0000313" key="3">
    <source>
        <dbReference type="EMBL" id="MVT67423.1"/>
    </source>
</evidence>
<dbReference type="Proteomes" id="UP000436468">
    <property type="component" value="Unassembled WGS sequence"/>
</dbReference>
<feature type="transmembrane region" description="Helical" evidence="2">
    <location>
        <begin position="143"/>
        <end position="171"/>
    </location>
</feature>
<evidence type="ECO:0000313" key="4">
    <source>
        <dbReference type="Proteomes" id="UP000436468"/>
    </source>
</evidence>
<dbReference type="AlphaFoldDB" id="A0A844SJR0"/>
<keyword evidence="1" id="KW-0620">Polyamine biosynthesis</keyword>
<feature type="transmembrane region" description="Helical" evidence="2">
    <location>
        <begin position="183"/>
        <end position="206"/>
    </location>
</feature>
<accession>A0A844SJR0</accession>
<dbReference type="Gene3D" id="3.40.50.150">
    <property type="entry name" value="Vaccinia Virus protein VP39"/>
    <property type="match status" value="1"/>
</dbReference>
<dbReference type="NCBIfam" id="NF037959">
    <property type="entry name" value="MFS_SpdSyn"/>
    <property type="match status" value="2"/>
</dbReference>
<keyword evidence="2" id="KW-0472">Membrane</keyword>
<dbReference type="PANTHER" id="PTHR43317">
    <property type="entry name" value="THERMOSPERMINE SYNTHASE ACAULIS5"/>
    <property type="match status" value="1"/>
</dbReference>
<keyword evidence="2" id="KW-1133">Transmembrane helix</keyword>